<evidence type="ECO:0000259" key="2">
    <source>
        <dbReference type="Pfam" id="PF01416"/>
    </source>
</evidence>
<dbReference type="Pfam" id="PF01416">
    <property type="entry name" value="PseudoU_synth_1"/>
    <property type="match status" value="1"/>
</dbReference>
<dbReference type="SUPFAM" id="SSF51735">
    <property type="entry name" value="NAD(P)-binding Rossmann-fold domains"/>
    <property type="match status" value="1"/>
</dbReference>
<dbReference type="InterPro" id="IPR020097">
    <property type="entry name" value="PsdUridine_synth_TruA_a/b_dom"/>
</dbReference>
<dbReference type="InterPro" id="IPR036291">
    <property type="entry name" value="NAD(P)-bd_dom_sf"/>
</dbReference>
<dbReference type="Proteomes" id="UP000289738">
    <property type="component" value="Chromosome B08"/>
</dbReference>
<dbReference type="PANTHER" id="PTHR43571">
    <property type="entry name" value="NADP-SPECIFIC GLUTAMATE DEHYDROGENASE 1-RELATED"/>
    <property type="match status" value="1"/>
</dbReference>
<accession>A0A444Y3H5</accession>
<evidence type="ECO:0000313" key="4">
    <source>
        <dbReference type="Proteomes" id="UP000289738"/>
    </source>
</evidence>
<dbReference type="InterPro" id="IPR050724">
    <property type="entry name" value="Glu_Leu_Phe_Val_DH"/>
</dbReference>
<dbReference type="GO" id="GO:0004354">
    <property type="term" value="F:glutamate dehydrogenase (NADP+) activity"/>
    <property type="evidence" value="ECO:0007669"/>
    <property type="project" value="TreeGrafter"/>
</dbReference>
<dbReference type="GO" id="GO:0001522">
    <property type="term" value="P:pseudouridine synthesis"/>
    <property type="evidence" value="ECO:0007669"/>
    <property type="project" value="InterPro"/>
</dbReference>
<keyword evidence="4" id="KW-1185">Reference proteome</keyword>
<name>A0A444Y3H5_ARAHY</name>
<dbReference type="InterPro" id="IPR020095">
    <property type="entry name" value="PsdUridine_synth_TruA_C"/>
</dbReference>
<dbReference type="PANTHER" id="PTHR43571:SF1">
    <property type="entry name" value="NADP-SPECIFIC GLUTAMATE DEHYDROGENASE 1-RELATED"/>
    <property type="match status" value="1"/>
</dbReference>
<reference evidence="3 4" key="1">
    <citation type="submission" date="2019-01" db="EMBL/GenBank/DDBJ databases">
        <title>Sequencing of cultivated peanut Arachis hypogaea provides insights into genome evolution and oil improvement.</title>
        <authorList>
            <person name="Chen X."/>
        </authorList>
    </citation>
    <scope>NUCLEOTIDE SEQUENCE [LARGE SCALE GENOMIC DNA]</scope>
    <source>
        <strain evidence="4">cv. Fuhuasheng</strain>
        <tissue evidence="3">Leaves</tissue>
    </source>
</reference>
<dbReference type="Gene3D" id="3.30.70.660">
    <property type="entry name" value="Pseudouridine synthase I, catalytic domain, C-terminal subdomain"/>
    <property type="match status" value="1"/>
</dbReference>
<dbReference type="GO" id="GO:0006537">
    <property type="term" value="P:glutamate biosynthetic process"/>
    <property type="evidence" value="ECO:0007669"/>
    <property type="project" value="TreeGrafter"/>
</dbReference>
<proteinExistence type="predicted"/>
<gene>
    <name evidence="3" type="ORF">Ahy_B08g092227</name>
</gene>
<feature type="domain" description="Pseudouridine synthase I TruA alpha/beta" evidence="2">
    <location>
        <begin position="176"/>
        <end position="237"/>
    </location>
</feature>
<dbReference type="SUPFAM" id="SSF55120">
    <property type="entry name" value="Pseudouridine synthase"/>
    <property type="match status" value="1"/>
</dbReference>
<dbReference type="STRING" id="3818.A0A444Y3H5"/>
<evidence type="ECO:0000259" key="1">
    <source>
        <dbReference type="Pfam" id="PF00208"/>
    </source>
</evidence>
<dbReference type="InterPro" id="IPR020103">
    <property type="entry name" value="PsdUridine_synth_cat_dom_sf"/>
</dbReference>
<dbReference type="AlphaFoldDB" id="A0A444Y3H5"/>
<dbReference type="GO" id="GO:0003723">
    <property type="term" value="F:RNA binding"/>
    <property type="evidence" value="ECO:0007669"/>
    <property type="project" value="InterPro"/>
</dbReference>
<feature type="domain" description="Glutamate/phenylalanine/leucine/valine/L-tryptophan dehydrogenase C-terminal" evidence="1">
    <location>
        <begin position="99"/>
        <end position="171"/>
    </location>
</feature>
<evidence type="ECO:0000313" key="3">
    <source>
        <dbReference type="EMBL" id="RYQ96463.1"/>
    </source>
</evidence>
<dbReference type="GO" id="GO:0005829">
    <property type="term" value="C:cytosol"/>
    <property type="evidence" value="ECO:0007669"/>
    <property type="project" value="TreeGrafter"/>
</dbReference>
<dbReference type="InterPro" id="IPR006096">
    <property type="entry name" value="Glu/Leu/Phe/Val/Trp_DH_C"/>
</dbReference>
<sequence>MSTEIRKCTEQVHRKLSRGLSSVHIEDKEKENMSRGLSSLLSHSVAAVAPPEHNRLVGCPVLSVCCAVADLQSIAAAVVTSSAAVLRQLCDSTAGFLWQLMLSEMNKELKGLRCVVSGSGKIAMHVLEKLIAYGALPVSVSDSKGYLVDEDGFDYMKIQFLRYIKAQQRSLRYGGIELWVIKIRGSAFLWHHVRCMVAVLFMIGKGLESPNVIDMLLDTTSIPRKQYTMASDIPLVLQSYSGEALRVHLVNECQTYQLEAAIFHEALRNCVPLLEDQPTRGIKKKPSHVPIMLRPTEQSCEERRSKFDST</sequence>
<dbReference type="Pfam" id="PF00208">
    <property type="entry name" value="ELFV_dehydrog"/>
    <property type="match status" value="1"/>
</dbReference>
<protein>
    <submittedName>
        <fullName evidence="3">Uncharacterized protein</fullName>
    </submittedName>
</protein>
<dbReference type="EMBL" id="SDMP01000018">
    <property type="protein sequence ID" value="RYQ96463.1"/>
    <property type="molecule type" value="Genomic_DNA"/>
</dbReference>
<dbReference type="GO" id="GO:0009982">
    <property type="term" value="F:pseudouridine synthase activity"/>
    <property type="evidence" value="ECO:0007669"/>
    <property type="project" value="InterPro"/>
</dbReference>
<organism evidence="3 4">
    <name type="scientific">Arachis hypogaea</name>
    <name type="common">Peanut</name>
    <dbReference type="NCBI Taxonomy" id="3818"/>
    <lineage>
        <taxon>Eukaryota</taxon>
        <taxon>Viridiplantae</taxon>
        <taxon>Streptophyta</taxon>
        <taxon>Embryophyta</taxon>
        <taxon>Tracheophyta</taxon>
        <taxon>Spermatophyta</taxon>
        <taxon>Magnoliopsida</taxon>
        <taxon>eudicotyledons</taxon>
        <taxon>Gunneridae</taxon>
        <taxon>Pentapetalae</taxon>
        <taxon>rosids</taxon>
        <taxon>fabids</taxon>
        <taxon>Fabales</taxon>
        <taxon>Fabaceae</taxon>
        <taxon>Papilionoideae</taxon>
        <taxon>50 kb inversion clade</taxon>
        <taxon>dalbergioids sensu lato</taxon>
        <taxon>Dalbergieae</taxon>
        <taxon>Pterocarpus clade</taxon>
        <taxon>Arachis</taxon>
    </lineage>
</organism>
<comment type="caution">
    <text evidence="3">The sequence shown here is derived from an EMBL/GenBank/DDBJ whole genome shotgun (WGS) entry which is preliminary data.</text>
</comment>